<name>A0AAD6J318_DREDA</name>
<gene>
    <name evidence="6" type="ORF">Dda_2087</name>
</gene>
<evidence type="ECO:0000256" key="4">
    <source>
        <dbReference type="SAM" id="MobiDB-lite"/>
    </source>
</evidence>
<protein>
    <recommendedName>
        <fullName evidence="5">Zn(2)-C6 fungal-type domain-containing protein</fullName>
    </recommendedName>
</protein>
<feature type="region of interest" description="Disordered" evidence="4">
    <location>
        <begin position="116"/>
        <end position="188"/>
    </location>
</feature>
<dbReference type="GO" id="GO:0008270">
    <property type="term" value="F:zinc ion binding"/>
    <property type="evidence" value="ECO:0007669"/>
    <property type="project" value="InterPro"/>
</dbReference>
<dbReference type="CDD" id="cd12148">
    <property type="entry name" value="fungal_TF_MHR"/>
    <property type="match status" value="1"/>
</dbReference>
<dbReference type="Pfam" id="PF04082">
    <property type="entry name" value="Fungal_trans"/>
    <property type="match status" value="1"/>
</dbReference>
<feature type="region of interest" description="Disordered" evidence="4">
    <location>
        <begin position="279"/>
        <end position="365"/>
    </location>
</feature>
<feature type="compositionally biased region" description="Low complexity" evidence="4">
    <location>
        <begin position="301"/>
        <end position="314"/>
    </location>
</feature>
<feature type="compositionally biased region" description="Polar residues" evidence="4">
    <location>
        <begin position="282"/>
        <end position="293"/>
    </location>
</feature>
<comment type="caution">
    <text evidence="6">The sequence shown here is derived from an EMBL/GenBank/DDBJ whole genome shotgun (WGS) entry which is preliminary data.</text>
</comment>
<dbReference type="EMBL" id="JAQGDS010000002">
    <property type="protein sequence ID" value="KAJ6263523.1"/>
    <property type="molecule type" value="Genomic_DNA"/>
</dbReference>
<keyword evidence="3" id="KW-0539">Nucleus</keyword>
<dbReference type="GO" id="GO:0005634">
    <property type="term" value="C:nucleus"/>
    <property type="evidence" value="ECO:0007669"/>
    <property type="project" value="UniProtKB-SubCell"/>
</dbReference>
<keyword evidence="2" id="KW-0479">Metal-binding</keyword>
<organism evidence="6 7">
    <name type="scientific">Drechslerella dactyloides</name>
    <name type="common">Nematode-trapping fungus</name>
    <name type="synonym">Arthrobotrys dactyloides</name>
    <dbReference type="NCBI Taxonomy" id="74499"/>
    <lineage>
        <taxon>Eukaryota</taxon>
        <taxon>Fungi</taxon>
        <taxon>Dikarya</taxon>
        <taxon>Ascomycota</taxon>
        <taxon>Pezizomycotina</taxon>
        <taxon>Orbiliomycetes</taxon>
        <taxon>Orbiliales</taxon>
        <taxon>Orbiliaceae</taxon>
        <taxon>Drechslerella</taxon>
    </lineage>
</organism>
<dbReference type="Proteomes" id="UP001221413">
    <property type="component" value="Unassembled WGS sequence"/>
</dbReference>
<feature type="compositionally biased region" description="Low complexity" evidence="4">
    <location>
        <begin position="1191"/>
        <end position="1215"/>
    </location>
</feature>
<proteinExistence type="predicted"/>
<dbReference type="Gene3D" id="4.10.240.10">
    <property type="entry name" value="Zn(2)-C6 fungal-type DNA-binding domain"/>
    <property type="match status" value="1"/>
</dbReference>
<evidence type="ECO:0000256" key="2">
    <source>
        <dbReference type="ARBA" id="ARBA00022723"/>
    </source>
</evidence>
<feature type="region of interest" description="Disordered" evidence="4">
    <location>
        <begin position="1"/>
        <end position="49"/>
    </location>
</feature>
<dbReference type="InterPro" id="IPR001138">
    <property type="entry name" value="Zn2Cys6_DnaBD"/>
</dbReference>
<dbReference type="InterPro" id="IPR050613">
    <property type="entry name" value="Sec_Metabolite_Reg"/>
</dbReference>
<keyword evidence="7" id="KW-1185">Reference proteome</keyword>
<reference evidence="6" key="1">
    <citation type="submission" date="2023-01" db="EMBL/GenBank/DDBJ databases">
        <title>The chitinases involved in constricting ring structure development in the nematode-trapping fungus Drechslerella dactyloides.</title>
        <authorList>
            <person name="Wang R."/>
            <person name="Zhang L."/>
            <person name="Tang P."/>
            <person name="Li S."/>
            <person name="Liang L."/>
        </authorList>
    </citation>
    <scope>NUCLEOTIDE SEQUENCE</scope>
    <source>
        <strain evidence="6">YMF1.00031</strain>
    </source>
</reference>
<dbReference type="PANTHER" id="PTHR31001">
    <property type="entry name" value="UNCHARACTERIZED TRANSCRIPTIONAL REGULATORY PROTEIN"/>
    <property type="match status" value="1"/>
</dbReference>
<feature type="region of interest" description="Disordered" evidence="4">
    <location>
        <begin position="408"/>
        <end position="443"/>
    </location>
</feature>
<comment type="subcellular location">
    <subcellularLocation>
        <location evidence="1">Nucleus</location>
    </subcellularLocation>
</comment>
<feature type="compositionally biased region" description="Polar residues" evidence="4">
    <location>
        <begin position="531"/>
        <end position="546"/>
    </location>
</feature>
<dbReference type="GO" id="GO:0000981">
    <property type="term" value="F:DNA-binding transcription factor activity, RNA polymerase II-specific"/>
    <property type="evidence" value="ECO:0007669"/>
    <property type="project" value="InterPro"/>
</dbReference>
<dbReference type="SMART" id="SM00906">
    <property type="entry name" value="Fungal_trans"/>
    <property type="match status" value="1"/>
</dbReference>
<feature type="region of interest" description="Disordered" evidence="4">
    <location>
        <begin position="531"/>
        <end position="550"/>
    </location>
</feature>
<dbReference type="GO" id="GO:0003677">
    <property type="term" value="F:DNA binding"/>
    <property type="evidence" value="ECO:0007669"/>
    <property type="project" value="InterPro"/>
</dbReference>
<evidence type="ECO:0000256" key="1">
    <source>
        <dbReference type="ARBA" id="ARBA00004123"/>
    </source>
</evidence>
<accession>A0AAD6J318</accession>
<dbReference type="PROSITE" id="PS50048">
    <property type="entry name" value="ZN2_CY6_FUNGAL_2"/>
    <property type="match status" value="1"/>
</dbReference>
<dbReference type="PANTHER" id="PTHR31001:SF79">
    <property type="entry name" value="ZN(II)2CYS6 TRANSCRIPTION FACTOR (EUROFUNG)"/>
    <property type="match status" value="1"/>
</dbReference>
<evidence type="ECO:0000313" key="6">
    <source>
        <dbReference type="EMBL" id="KAJ6263523.1"/>
    </source>
</evidence>
<feature type="compositionally biased region" description="Polar residues" evidence="4">
    <location>
        <begin position="321"/>
        <end position="333"/>
    </location>
</feature>
<feature type="domain" description="Zn(2)-C6 fungal-type" evidence="5">
    <location>
        <begin position="77"/>
        <end position="107"/>
    </location>
</feature>
<feature type="region of interest" description="Disordered" evidence="4">
    <location>
        <begin position="1181"/>
        <end position="1215"/>
    </location>
</feature>
<sequence length="1383" mass="152307">MSISQILKDRGYVAMPPRPPEETSQVPSYPALSQRPPAPPPLLAPAPVTASASAPVAAMPRQQLPQKQIHRNRAQHICYSCRRRKVKCDRQHPVCGGCAKMGVPCEWSDNSQMKDDRKQFSANSTQQSPPNGASTSSSQQGQNIYTNGGTMPPPAFNPSQMPLQKRGHKRQRTHPDATISEESDSFSDDQRFDVARHAFGRDSLPYYPGGLGRSNSTGYHQGGTHTVEDQLETRLGRLAEIVDKWCRETYMGTGAQPNGSFNHESLLKDLKDLQAITKRRGSTSQEPTTATSSVPPPWENSQSEYSSYQQDSQQLPGGLRSPSTSAMDTSESVTHADDLPMSPFPDPPVLAEHTDNTLGIPGAEKIPNNWQTFRSKGFEEISAMFDSKSAEKATEEQNLDDVIDPRIKETPVTPKARRGGKKGQQKFASQAAGKNAQNEDEDELSLGHLSIQEDGRTRYVGSTFWAFISNEITELNQVLQSQNDNTAETKTADAATHELPKTCNLMEDEGQCRSKMKDQPMVEATQQTAFTPPDSLNISNKASPGSENHIPGGHDLTQIMAALDDEREHDHAAPINPSRDMNIFNILPENSTMCAAAKFQAGFAPEHQSRQMVWFLKYLPLEHQSHALYKAFLNGVHPVIPLLHSPSFNKDYTKFWKLKAHESTDGISFSPTFIPLLFAVLYTGALSISNKEFSRVFPDKEHTRNDITSHLHRAAMATLAVTAFPRGPTLSSLIAYLLIHTCKIREEEPLTSYAFVGIAMRAAQSAGLHREPSTFKGLNEVEREVRRRIWWHILYLDVQSAIATGLPPLGGSDESVFDTQMVSELKDEYIGTKTTPEDIQKEEAATKSNCTGLPESLLSMRLSTAMIAAVGRYEATKVLRKLVSSLFSVKLPQKQDVTAMGKIIFDLQTKIDERINRIPARGVPEMGFVPPGGPDEENSTPAEKLENFNGWARTMLSLMYDKCFSVLYQPFLRTILSKQWQHARQWKFIFLSTSPAFRPYFWFLPGTYQPLHSCMILLLDLYNTPKSDEAYPSRKLLDDVFELFGPDGNGNPNLTNTGAYDALAQRPLVEGGKEAWAMMARLRAKAYARAGSAACPASATSDPTLAASSSSSADAAATKLASMRDISQRYSMDHQRLGLTAKDLDEIIERSVRKQGSKTAVDPNRMITALTPEIGTNAALAAPSLPTSGLPATSEPSAAAPTGQQQPPPTNNLLQQQESRTPNLDYSVVDDLPIFAEMNGAQGYSLPDQQVQAYPEQEFHGGLSFSPNDFMAYDNSYAIGGVSLDAAGYPVIMAPGVMYNMETGRAQVQYEDHGGNIDSSSNESTAANAHNDMFMDMSRDNIDWNVWDRTFGTYASISQGADSMLTQALHAGDGMHLPEDTFS</sequence>
<dbReference type="GO" id="GO:0006351">
    <property type="term" value="P:DNA-templated transcription"/>
    <property type="evidence" value="ECO:0007669"/>
    <property type="project" value="InterPro"/>
</dbReference>
<feature type="compositionally biased region" description="Polar residues" evidence="4">
    <location>
        <begin position="120"/>
        <end position="149"/>
    </location>
</feature>
<dbReference type="Pfam" id="PF00172">
    <property type="entry name" value="Zn_clus"/>
    <property type="match status" value="1"/>
</dbReference>
<evidence type="ECO:0000313" key="7">
    <source>
        <dbReference type="Proteomes" id="UP001221413"/>
    </source>
</evidence>
<evidence type="ECO:0000256" key="3">
    <source>
        <dbReference type="ARBA" id="ARBA00023242"/>
    </source>
</evidence>
<dbReference type="SMART" id="SM00066">
    <property type="entry name" value="GAL4"/>
    <property type="match status" value="1"/>
</dbReference>
<dbReference type="CDD" id="cd00067">
    <property type="entry name" value="GAL4"/>
    <property type="match status" value="1"/>
</dbReference>
<feature type="compositionally biased region" description="Basic residues" evidence="4">
    <location>
        <begin position="415"/>
        <end position="424"/>
    </location>
</feature>
<evidence type="ECO:0000259" key="5">
    <source>
        <dbReference type="PROSITE" id="PS50048"/>
    </source>
</evidence>
<dbReference type="SUPFAM" id="SSF57701">
    <property type="entry name" value="Zn2/Cys6 DNA-binding domain"/>
    <property type="match status" value="1"/>
</dbReference>
<dbReference type="InterPro" id="IPR036864">
    <property type="entry name" value="Zn2-C6_fun-type_DNA-bd_sf"/>
</dbReference>
<dbReference type="InterPro" id="IPR007219">
    <property type="entry name" value="XnlR_reg_dom"/>
</dbReference>